<evidence type="ECO:0000259" key="8">
    <source>
        <dbReference type="Pfam" id="PF09398"/>
    </source>
</evidence>
<evidence type="ECO:0000256" key="7">
    <source>
        <dbReference type="ARBA" id="ARBA00023273"/>
    </source>
</evidence>
<dbReference type="EMBL" id="JBJQOH010000004">
    <property type="protein sequence ID" value="KAL3687907.1"/>
    <property type="molecule type" value="Genomic_DNA"/>
</dbReference>
<feature type="domain" description="FGFR1 oncogene partner (FOP) N-terminal dimerisation" evidence="8">
    <location>
        <begin position="61"/>
        <end position="139"/>
    </location>
</feature>
<dbReference type="AlphaFoldDB" id="A0ABD3HBD0"/>
<evidence type="ECO:0000256" key="4">
    <source>
        <dbReference type="ARBA" id="ARBA00022490"/>
    </source>
</evidence>
<keyword evidence="4" id="KW-0963">Cytoplasm</keyword>
<evidence type="ECO:0000256" key="6">
    <source>
        <dbReference type="ARBA" id="ARBA00023212"/>
    </source>
</evidence>
<dbReference type="GO" id="GO:0030030">
    <property type="term" value="P:cell projection organization"/>
    <property type="evidence" value="ECO:0007669"/>
    <property type="project" value="UniProtKB-KW"/>
</dbReference>
<dbReference type="Gene3D" id="1.20.960.40">
    <property type="match status" value="1"/>
</dbReference>
<dbReference type="PROSITE" id="PS50896">
    <property type="entry name" value="LISH"/>
    <property type="match status" value="1"/>
</dbReference>
<dbReference type="GO" id="GO:0015630">
    <property type="term" value="C:microtubule cytoskeleton"/>
    <property type="evidence" value="ECO:0007669"/>
    <property type="project" value="UniProtKB-ARBA"/>
</dbReference>
<name>A0ABD3HBD0_9MARC</name>
<proteinExistence type="inferred from homology"/>
<evidence type="ECO:0000256" key="1">
    <source>
        <dbReference type="ARBA" id="ARBA00004120"/>
    </source>
</evidence>
<keyword evidence="10" id="KW-1185">Reference proteome</keyword>
<dbReference type="Pfam" id="PF09398">
    <property type="entry name" value="FOP_dimer"/>
    <property type="match status" value="1"/>
</dbReference>
<keyword evidence="5" id="KW-0970">Cilium biogenesis/degradation</keyword>
<reference evidence="9 10" key="1">
    <citation type="submission" date="2024-09" db="EMBL/GenBank/DDBJ databases">
        <title>Chromosome-scale assembly of Riccia sorocarpa.</title>
        <authorList>
            <person name="Paukszto L."/>
        </authorList>
    </citation>
    <scope>NUCLEOTIDE SEQUENCE [LARGE SCALE GENOMIC DNA]</scope>
    <source>
        <strain evidence="9">LP-2024</strain>
        <tissue evidence="9">Aerial parts of the thallus</tissue>
    </source>
</reference>
<comment type="similarity">
    <text evidence="3">Belongs to the CEP43 family.</text>
</comment>
<dbReference type="InterPro" id="IPR006594">
    <property type="entry name" value="LisH"/>
</dbReference>
<keyword evidence="6" id="KW-0206">Cytoskeleton</keyword>
<organism evidence="9 10">
    <name type="scientific">Riccia sorocarpa</name>
    <dbReference type="NCBI Taxonomy" id="122646"/>
    <lineage>
        <taxon>Eukaryota</taxon>
        <taxon>Viridiplantae</taxon>
        <taxon>Streptophyta</taxon>
        <taxon>Embryophyta</taxon>
        <taxon>Marchantiophyta</taxon>
        <taxon>Marchantiopsida</taxon>
        <taxon>Marchantiidae</taxon>
        <taxon>Marchantiales</taxon>
        <taxon>Ricciaceae</taxon>
        <taxon>Riccia</taxon>
    </lineage>
</organism>
<evidence type="ECO:0000256" key="3">
    <source>
        <dbReference type="ARBA" id="ARBA00005385"/>
    </source>
</evidence>
<evidence type="ECO:0000313" key="9">
    <source>
        <dbReference type="EMBL" id="KAL3687907.1"/>
    </source>
</evidence>
<dbReference type="PANTHER" id="PTHR15431:SF4">
    <property type="entry name" value="PROTEIN TONNEAU 1B"/>
    <property type="match status" value="1"/>
</dbReference>
<evidence type="ECO:0000313" key="10">
    <source>
        <dbReference type="Proteomes" id="UP001633002"/>
    </source>
</evidence>
<keyword evidence="7" id="KW-0966">Cell projection</keyword>
<dbReference type="Proteomes" id="UP001633002">
    <property type="component" value="Unassembled WGS sequence"/>
</dbReference>
<evidence type="ECO:0000256" key="5">
    <source>
        <dbReference type="ARBA" id="ARBA00022794"/>
    </source>
</evidence>
<comment type="subcellular location">
    <subcellularLocation>
        <location evidence="1">Cytoplasm</location>
        <location evidence="1">Cytoskeleton</location>
        <location evidence="1">Cilium basal body</location>
    </subcellularLocation>
    <subcellularLocation>
        <location evidence="2">Cytoplasm</location>
        <location evidence="2">Cytoskeleton</location>
        <location evidence="2">Microtubule organizing center</location>
        <location evidence="2">Centrosome</location>
    </subcellularLocation>
</comment>
<sequence length="198" mass="22049">MDDYMKEMMDLKTLVTKSLEKKGVLARIRAELRANVFQAIEEQDRATEAEGGDTFALLGACSERAKQLHATPAGKLLTGLICEYLEWCELERTLRVYSPELNMPRPYSRAELEELLEIKSDASNSSGPSETRPLLMEVLEGYLKSETTLVKDSYAVAPSSYPKSSRVTSTIQKPATNGLDIADDELRGVLESRLNLSK</sequence>
<comment type="caution">
    <text evidence="9">The sequence shown here is derived from an EMBL/GenBank/DDBJ whole genome shotgun (WGS) entry which is preliminary data.</text>
</comment>
<dbReference type="PANTHER" id="PTHR15431">
    <property type="entry name" value="FGFR1 ONCOGENE PARTNER/LISH DOMAIN-CONTAINING PROTEIN"/>
    <property type="match status" value="1"/>
</dbReference>
<protein>
    <recommendedName>
        <fullName evidence="8">FGFR1 oncogene partner (FOP) N-terminal dimerisation domain-containing protein</fullName>
    </recommendedName>
</protein>
<evidence type="ECO:0000256" key="2">
    <source>
        <dbReference type="ARBA" id="ARBA00004300"/>
    </source>
</evidence>
<gene>
    <name evidence="9" type="ORF">R1sor_014216</name>
</gene>
<accession>A0ABD3HBD0</accession>
<dbReference type="InterPro" id="IPR018993">
    <property type="entry name" value="FOP_dimerisation-dom_N"/>
</dbReference>